<evidence type="ECO:0000313" key="3">
    <source>
        <dbReference type="EMBL" id="GMH49611.1"/>
    </source>
</evidence>
<gene>
    <name evidence="3" type="ORF">TrRE_jg5001</name>
</gene>
<organism evidence="3 4">
    <name type="scientific">Triparma retinervis</name>
    <dbReference type="NCBI Taxonomy" id="2557542"/>
    <lineage>
        <taxon>Eukaryota</taxon>
        <taxon>Sar</taxon>
        <taxon>Stramenopiles</taxon>
        <taxon>Ochrophyta</taxon>
        <taxon>Bolidophyceae</taxon>
        <taxon>Parmales</taxon>
        <taxon>Triparmaceae</taxon>
        <taxon>Triparma</taxon>
    </lineage>
</organism>
<sequence>MTAKEELIAIISTAGSFNDPSSRSRFQEVLLSYLQDECKDPSQDPLVKVGTTMYGAKLPSSTPPPSSSAPPAIISFEFMTAFMKDVFLSYGVPEKEATICADVLIESDKRGIDSHGIGRLKPIYCDRIDKGILHPYKPIDILKETDTTAMVDGNLGLGLYIGPHCMNIAIEKAKKHGVGFVVAKNSTHYGIAGYYATMASDAGCIGFTGTNARPSIAPTFGVEPMLGTNPLCFGIPSDDDFPFVIDCATSVNQRGKIERYAREGKETPKGCVIDN</sequence>
<dbReference type="AlphaFoldDB" id="A0A9W6ZC72"/>
<keyword evidence="2" id="KW-0560">Oxidoreductase</keyword>
<name>A0A9W6ZC72_9STRA</name>
<comment type="caution">
    <text evidence="3">The sequence shown here is derived from an EMBL/GenBank/DDBJ whole genome shotgun (WGS) entry which is preliminary data.</text>
</comment>
<protein>
    <recommendedName>
        <fullName evidence="5">Malate dehydrogenase</fullName>
    </recommendedName>
</protein>
<accession>A0A9W6ZC72</accession>
<dbReference type="GO" id="GO:0016491">
    <property type="term" value="F:oxidoreductase activity"/>
    <property type="evidence" value="ECO:0007669"/>
    <property type="project" value="UniProtKB-KW"/>
</dbReference>
<feature type="non-terminal residue" evidence="3">
    <location>
        <position position="1"/>
    </location>
</feature>
<dbReference type="InterPro" id="IPR043144">
    <property type="entry name" value="Mal/L-sulf/L-lact_DH-like_ah"/>
</dbReference>
<evidence type="ECO:0000256" key="1">
    <source>
        <dbReference type="ARBA" id="ARBA00006056"/>
    </source>
</evidence>
<proteinExistence type="inferred from homology"/>
<dbReference type="PANTHER" id="PTHR11091">
    <property type="entry name" value="OXIDOREDUCTASE-RELATED"/>
    <property type="match status" value="1"/>
</dbReference>
<evidence type="ECO:0000313" key="4">
    <source>
        <dbReference type="Proteomes" id="UP001165082"/>
    </source>
</evidence>
<evidence type="ECO:0000256" key="2">
    <source>
        <dbReference type="ARBA" id="ARBA00023002"/>
    </source>
</evidence>
<dbReference type="PANTHER" id="PTHR11091:SF0">
    <property type="entry name" value="MALATE DEHYDROGENASE"/>
    <property type="match status" value="1"/>
</dbReference>
<dbReference type="Gene3D" id="3.30.1370.60">
    <property type="entry name" value="Hypothetical oxidoreductase yiak, domain 2"/>
    <property type="match status" value="1"/>
</dbReference>
<dbReference type="Pfam" id="PF02615">
    <property type="entry name" value="Ldh_2"/>
    <property type="match status" value="1"/>
</dbReference>
<dbReference type="InterPro" id="IPR003767">
    <property type="entry name" value="Malate/L-lactate_DH-like"/>
</dbReference>
<dbReference type="OrthoDB" id="7881616at2759"/>
<dbReference type="Proteomes" id="UP001165082">
    <property type="component" value="Unassembled WGS sequence"/>
</dbReference>
<dbReference type="EMBL" id="BRXZ01005756">
    <property type="protein sequence ID" value="GMH49611.1"/>
    <property type="molecule type" value="Genomic_DNA"/>
</dbReference>
<reference evidence="3" key="1">
    <citation type="submission" date="2022-07" db="EMBL/GenBank/DDBJ databases">
        <title>Genome analysis of Parmales, a sister group of diatoms, reveals the evolutionary specialization of diatoms from phago-mixotrophs to photoautotrophs.</title>
        <authorList>
            <person name="Ban H."/>
            <person name="Sato S."/>
            <person name="Yoshikawa S."/>
            <person name="Kazumasa Y."/>
            <person name="Nakamura Y."/>
            <person name="Ichinomiya M."/>
            <person name="Saitoh K."/>
            <person name="Sato N."/>
            <person name="Blanc-Mathieu R."/>
            <person name="Endo H."/>
            <person name="Kuwata A."/>
            <person name="Ogata H."/>
        </authorList>
    </citation>
    <scope>NUCLEOTIDE SEQUENCE</scope>
</reference>
<dbReference type="Gene3D" id="1.10.1530.10">
    <property type="match status" value="1"/>
</dbReference>
<comment type="similarity">
    <text evidence="1">Belongs to the LDH2/MDH2 oxidoreductase family.</text>
</comment>
<dbReference type="InterPro" id="IPR043143">
    <property type="entry name" value="Mal/L-sulf/L-lact_DH-like_NADP"/>
</dbReference>
<keyword evidence="4" id="KW-1185">Reference proteome</keyword>
<dbReference type="InterPro" id="IPR036111">
    <property type="entry name" value="Mal/L-sulfo/L-lacto_DH-like_sf"/>
</dbReference>
<evidence type="ECO:0008006" key="5">
    <source>
        <dbReference type="Google" id="ProtNLM"/>
    </source>
</evidence>
<dbReference type="SUPFAM" id="SSF89733">
    <property type="entry name" value="L-sulfolactate dehydrogenase-like"/>
    <property type="match status" value="1"/>
</dbReference>